<reference evidence="1 2" key="1">
    <citation type="submission" date="2016-10" db="EMBL/GenBank/DDBJ databases">
        <title>Rodentibacter gen. nov. and new species.</title>
        <authorList>
            <person name="Christensen H."/>
        </authorList>
    </citation>
    <scope>NUCLEOTIDE SEQUENCE [LARGE SCALE GENOMIC DNA]</scope>
    <source>
        <strain evidence="1 2">Ac151</strain>
    </source>
</reference>
<dbReference type="Proteomes" id="UP000188602">
    <property type="component" value="Unassembled WGS sequence"/>
</dbReference>
<name>A0A1V3JSD6_9PAST</name>
<protein>
    <submittedName>
        <fullName evidence="1">Uncharacterized protein</fullName>
    </submittedName>
</protein>
<comment type="caution">
    <text evidence="1">The sequence shown here is derived from an EMBL/GenBank/DDBJ whole genome shotgun (WGS) entry which is preliminary data.</text>
</comment>
<evidence type="ECO:0000313" key="1">
    <source>
        <dbReference type="EMBL" id="OOF59710.1"/>
    </source>
</evidence>
<proteinExistence type="predicted"/>
<evidence type="ECO:0000313" key="2">
    <source>
        <dbReference type="Proteomes" id="UP000188602"/>
    </source>
</evidence>
<accession>A0A1V3JSD6</accession>
<keyword evidence="2" id="KW-1185">Reference proteome</keyword>
<organism evidence="1 2">
    <name type="scientific">Rodentibacter myodis</name>
    <dbReference type="NCBI Taxonomy" id="1907939"/>
    <lineage>
        <taxon>Bacteria</taxon>
        <taxon>Pseudomonadati</taxon>
        <taxon>Pseudomonadota</taxon>
        <taxon>Gammaproteobacteria</taxon>
        <taxon>Pasteurellales</taxon>
        <taxon>Pasteurellaceae</taxon>
        <taxon>Rodentibacter</taxon>
    </lineage>
</organism>
<sequence length="124" mass="14644">MNLHQYFNHPSAYKVMPDNCGTFMFYTENYLFLFTIKPVDLETVPNEQLQKILNDNLRVARLSVKILDRYTELCLGEESNEFVSYLPEDKSCGGYKRKLFSSAIFQARKRINEMRLQFEKIKAV</sequence>
<dbReference type="EMBL" id="MLHQ01000008">
    <property type="protein sequence ID" value="OOF59710.1"/>
    <property type="molecule type" value="Genomic_DNA"/>
</dbReference>
<dbReference type="AlphaFoldDB" id="A0A1V3JSD6"/>
<dbReference type="RefSeq" id="WP_077423092.1">
    <property type="nucleotide sequence ID" value="NZ_MLHQ01000008.1"/>
</dbReference>
<gene>
    <name evidence="1" type="ORF">BKL49_02670</name>
</gene>